<comment type="caution">
    <text evidence="3">The sequence shown here is derived from an EMBL/GenBank/DDBJ whole genome shotgun (WGS) entry which is preliminary data.</text>
</comment>
<name>A0A5N0V0X8_9PSEU</name>
<dbReference type="InterPro" id="IPR029058">
    <property type="entry name" value="AB_hydrolase_fold"/>
</dbReference>
<reference evidence="3" key="1">
    <citation type="submission" date="2019-09" db="EMBL/GenBank/DDBJ databases">
        <authorList>
            <person name="Teo W.F.A."/>
            <person name="Duangmal K."/>
        </authorList>
    </citation>
    <scope>NUCLEOTIDE SEQUENCE [LARGE SCALE GENOMIC DNA]</scope>
    <source>
        <strain evidence="3">K81G1</strain>
    </source>
</reference>
<accession>A0A5N0V0X8</accession>
<dbReference type="Gene3D" id="3.40.50.1820">
    <property type="entry name" value="alpha/beta hydrolase"/>
    <property type="match status" value="1"/>
</dbReference>
<keyword evidence="4" id="KW-1185">Reference proteome</keyword>
<dbReference type="InterPro" id="IPR025997">
    <property type="entry name" value="SBP_2_dom"/>
</dbReference>
<evidence type="ECO:0000313" key="3">
    <source>
        <dbReference type="EMBL" id="KAA9159081.1"/>
    </source>
</evidence>
<dbReference type="Pfam" id="PF13407">
    <property type="entry name" value="Peripla_BP_4"/>
    <property type="match status" value="1"/>
</dbReference>
<protein>
    <submittedName>
        <fullName evidence="3">Substrate-binding domain-containing protein</fullName>
    </submittedName>
</protein>
<dbReference type="RefSeq" id="WP_144749191.1">
    <property type="nucleotide sequence ID" value="NZ_VMNW02000031.1"/>
</dbReference>
<evidence type="ECO:0000259" key="2">
    <source>
        <dbReference type="Pfam" id="PF13407"/>
    </source>
</evidence>
<organism evidence="3 4">
    <name type="scientific">Amycolatopsis acidicola</name>
    <dbReference type="NCBI Taxonomy" id="2596893"/>
    <lineage>
        <taxon>Bacteria</taxon>
        <taxon>Bacillati</taxon>
        <taxon>Actinomycetota</taxon>
        <taxon>Actinomycetes</taxon>
        <taxon>Pseudonocardiales</taxon>
        <taxon>Pseudonocardiaceae</taxon>
        <taxon>Amycolatopsis</taxon>
    </lineage>
</organism>
<feature type="region of interest" description="Disordered" evidence="1">
    <location>
        <begin position="1"/>
        <end position="28"/>
    </location>
</feature>
<dbReference type="AlphaFoldDB" id="A0A5N0V0X8"/>
<evidence type="ECO:0000256" key="1">
    <source>
        <dbReference type="SAM" id="MobiDB-lite"/>
    </source>
</evidence>
<evidence type="ECO:0000313" key="4">
    <source>
        <dbReference type="Proteomes" id="UP000319769"/>
    </source>
</evidence>
<dbReference type="EMBL" id="VMNW02000031">
    <property type="protein sequence ID" value="KAA9159081.1"/>
    <property type="molecule type" value="Genomic_DNA"/>
</dbReference>
<dbReference type="Gene3D" id="2.60.40.10">
    <property type="entry name" value="Immunoglobulins"/>
    <property type="match status" value="1"/>
</dbReference>
<feature type="domain" description="Periplasmic binding protein" evidence="2">
    <location>
        <begin position="493"/>
        <end position="754"/>
    </location>
</feature>
<dbReference type="SUPFAM" id="SSF53822">
    <property type="entry name" value="Periplasmic binding protein-like I"/>
    <property type="match status" value="1"/>
</dbReference>
<gene>
    <name evidence="3" type="ORF">FPZ12_021265</name>
</gene>
<dbReference type="InterPro" id="IPR013783">
    <property type="entry name" value="Ig-like_fold"/>
</dbReference>
<dbReference type="Gene3D" id="3.40.50.2300">
    <property type="match status" value="2"/>
</dbReference>
<dbReference type="InterPro" id="IPR028082">
    <property type="entry name" value="Peripla_BP_I"/>
</dbReference>
<feature type="compositionally biased region" description="Low complexity" evidence="1">
    <location>
        <begin position="1"/>
        <end position="13"/>
    </location>
</feature>
<dbReference type="InterPro" id="IPR050583">
    <property type="entry name" value="Mycobacterial_A85_antigen"/>
</dbReference>
<sequence>MSAAGAPAFAGSPNQNRPQAGPAVTHTGTAPTGYTVTFRYYDPDATRVQISGQWYFEPPNGKPGDQVLPAQWKPGYYQLGYPDGGPTSTWPTADMKEIGNSGMWEYTTPMPSGYYGYGFYVDCGSDDPHAAGCAQVPDPANPAWQLPADVAGAGSLKGSYVSVPSDANFRTEDASWLAPVKNGGTLTAVSYQSDPALLPAGADPKRPLAVYLPPGYDPHRSTPYPTVYLIHGREFYDAQWTSAGDLKNIMDNLILDGLMEPAVVVMPDFDGYKTASIQPPDVCVTQPSAWLTQFAQDMTANVIPYVQAHYDVANSASGRALAGLSQGGCVANSLMFNETSVFGYYGIMSPAAAVPTVAEAEAKQAELRKAGIMVGGGWQEPIPSAEHPSYPAPRTEVANLQAAGVGVTPEFVNGGHAWNVWSEMLRDFLRTVAFKPVVGGDPDATQASQTAAINMAKASEGIQPYVGQPTEFPVTTALKTVPKGAKITFVQCGTPFCAGIYTQLQAAAQAMGVSLTQVALPANADAGAISSAFDSIVDSKPDAVIVAGLEVSQWASQAKALQQQKIPIVTTGVNDAADYGIVAPQEGEQWLQLLGKLMADYVEAKVSCVPGSTATCAASTGIAVYDMSALGFTAPIVGTFTSEAAAVCTGCTTRTVDLPAADMGPGKATADIVADLKAHPGTSVVVLPVNHVATADLPAALAQAGLKVSIVGYDPSADNLRMIKDGAQTAGLAQDSAIASWTLLDIAAREITGQQLDSAETAGLPVMQFLASGDITFDPAKGWSAYPGYAARFTSLWTQQ</sequence>
<dbReference type="OrthoDB" id="3614783at2"/>
<dbReference type="Proteomes" id="UP000319769">
    <property type="component" value="Unassembled WGS sequence"/>
</dbReference>
<dbReference type="GO" id="GO:0005975">
    <property type="term" value="P:carbohydrate metabolic process"/>
    <property type="evidence" value="ECO:0007669"/>
    <property type="project" value="UniProtKB-ARBA"/>
</dbReference>
<dbReference type="InterPro" id="IPR000801">
    <property type="entry name" value="Esterase-like"/>
</dbReference>
<dbReference type="SUPFAM" id="SSF53474">
    <property type="entry name" value="alpha/beta-Hydrolases"/>
    <property type="match status" value="1"/>
</dbReference>
<proteinExistence type="predicted"/>
<dbReference type="PANTHER" id="PTHR48098">
    <property type="entry name" value="ENTEROCHELIN ESTERASE-RELATED"/>
    <property type="match status" value="1"/>
</dbReference>
<dbReference type="Pfam" id="PF00756">
    <property type="entry name" value="Esterase"/>
    <property type="match status" value="1"/>
</dbReference>